<proteinExistence type="predicted"/>
<name>A0AAW1PN04_9CHLO</name>
<evidence type="ECO:0000313" key="2">
    <source>
        <dbReference type="EMBL" id="KAK9809881.1"/>
    </source>
</evidence>
<sequence>MRDLELLAEEQDTADDSERVAARWKHHKLEYERLQQDFRKASLQVRRNAEQAAVEERRALLSSPDPTKRQQKLQAVGPGA</sequence>
<dbReference type="AlphaFoldDB" id="A0AAW1PN04"/>
<feature type="region of interest" description="Disordered" evidence="1">
    <location>
        <begin position="55"/>
        <end position="80"/>
    </location>
</feature>
<dbReference type="InterPro" id="IPR005606">
    <property type="entry name" value="Sec20"/>
</dbReference>
<keyword evidence="3" id="KW-1185">Reference proteome</keyword>
<dbReference type="GO" id="GO:0005783">
    <property type="term" value="C:endoplasmic reticulum"/>
    <property type="evidence" value="ECO:0007669"/>
    <property type="project" value="TreeGrafter"/>
</dbReference>
<reference evidence="2 3" key="1">
    <citation type="journal article" date="2024" name="Nat. Commun.">
        <title>Phylogenomics reveals the evolutionary origins of lichenization in chlorophyte algae.</title>
        <authorList>
            <person name="Puginier C."/>
            <person name="Libourel C."/>
            <person name="Otte J."/>
            <person name="Skaloud P."/>
            <person name="Haon M."/>
            <person name="Grisel S."/>
            <person name="Petersen M."/>
            <person name="Berrin J.G."/>
            <person name="Delaux P.M."/>
            <person name="Dal Grande F."/>
            <person name="Keller J."/>
        </authorList>
    </citation>
    <scope>NUCLEOTIDE SEQUENCE [LARGE SCALE GENOMIC DNA]</scope>
    <source>
        <strain evidence="2 3">SAG 2043</strain>
    </source>
</reference>
<accession>A0AAW1PN04</accession>
<dbReference type="GO" id="GO:0005484">
    <property type="term" value="F:SNAP receptor activity"/>
    <property type="evidence" value="ECO:0007669"/>
    <property type="project" value="InterPro"/>
</dbReference>
<dbReference type="EMBL" id="JALJOR010000010">
    <property type="protein sequence ID" value="KAK9809881.1"/>
    <property type="molecule type" value="Genomic_DNA"/>
</dbReference>
<comment type="caution">
    <text evidence="2">The sequence shown here is derived from an EMBL/GenBank/DDBJ whole genome shotgun (WGS) entry which is preliminary data.</text>
</comment>
<dbReference type="GO" id="GO:0006890">
    <property type="term" value="P:retrograde vesicle-mediated transport, Golgi to endoplasmic reticulum"/>
    <property type="evidence" value="ECO:0007669"/>
    <property type="project" value="InterPro"/>
</dbReference>
<evidence type="ECO:0000313" key="3">
    <source>
        <dbReference type="Proteomes" id="UP001489004"/>
    </source>
</evidence>
<dbReference type="PANTHER" id="PTHR12825">
    <property type="entry name" value="BNIP1-RELATED"/>
    <property type="match status" value="1"/>
</dbReference>
<dbReference type="GO" id="GO:0031201">
    <property type="term" value="C:SNARE complex"/>
    <property type="evidence" value="ECO:0007669"/>
    <property type="project" value="TreeGrafter"/>
</dbReference>
<gene>
    <name evidence="2" type="ORF">WJX72_000946</name>
</gene>
<dbReference type="Proteomes" id="UP001489004">
    <property type="component" value="Unassembled WGS sequence"/>
</dbReference>
<organism evidence="2 3">
    <name type="scientific">[Myrmecia] bisecta</name>
    <dbReference type="NCBI Taxonomy" id="41462"/>
    <lineage>
        <taxon>Eukaryota</taxon>
        <taxon>Viridiplantae</taxon>
        <taxon>Chlorophyta</taxon>
        <taxon>core chlorophytes</taxon>
        <taxon>Trebouxiophyceae</taxon>
        <taxon>Trebouxiales</taxon>
        <taxon>Trebouxiaceae</taxon>
        <taxon>Myrmecia</taxon>
    </lineage>
</organism>
<protein>
    <submittedName>
        <fullName evidence="2">Uncharacterized protein</fullName>
    </submittedName>
</protein>
<evidence type="ECO:0000256" key="1">
    <source>
        <dbReference type="SAM" id="MobiDB-lite"/>
    </source>
</evidence>
<dbReference type="PANTHER" id="PTHR12825:SF0">
    <property type="entry name" value="VESICLE TRANSPORT PROTEIN SEC20"/>
    <property type="match status" value="1"/>
</dbReference>